<evidence type="ECO:0000313" key="2">
    <source>
        <dbReference type="EMBL" id="KOO50300.1"/>
    </source>
</evidence>
<keyword evidence="1" id="KW-1133">Transmembrane helix</keyword>
<dbReference type="AlphaFoldDB" id="A0A0M0LGU0"/>
<sequence>MGLTVGIITALCIYATLFITILFIYVIVTRLREILRDQRVQQLKDYYQPSILAYIENPDSEKLILPENHLQYEAIELTMSDIVNYVNSEEQLVTISSYMNQHFTKRYEQALQSKKWSKRMNTLYFIGDFRMKSLEASLVQLINREKITEDERNEILIILAKFNYEQLLEQILKQPSLSIFTYQLMLTASNDQLLETFIDHHESLPYKMQLGLIQVIGERKLLKFIPFLEERLMSDDKEVRVRVLKSMYELDYIPEHCYQAFVSSPHWEERLFIAKMLEKWIDSKYVRDLQVLNMDENYLVGTTAGRALSFLFPEDKDLMESAIGRGSK</sequence>
<accession>A0A0M0LGU0</accession>
<gene>
    <name evidence="2" type="ORF">AMD01_00620</name>
</gene>
<evidence type="ECO:0008006" key="4">
    <source>
        <dbReference type="Google" id="ProtNLM"/>
    </source>
</evidence>
<organism evidence="2 3">
    <name type="scientific">Priestia koreensis</name>
    <dbReference type="NCBI Taxonomy" id="284581"/>
    <lineage>
        <taxon>Bacteria</taxon>
        <taxon>Bacillati</taxon>
        <taxon>Bacillota</taxon>
        <taxon>Bacilli</taxon>
        <taxon>Bacillales</taxon>
        <taxon>Bacillaceae</taxon>
        <taxon>Priestia</taxon>
    </lineage>
</organism>
<dbReference type="STRING" id="284581.AMD01_00620"/>
<dbReference type="Proteomes" id="UP000037558">
    <property type="component" value="Unassembled WGS sequence"/>
</dbReference>
<evidence type="ECO:0000256" key="1">
    <source>
        <dbReference type="SAM" id="Phobius"/>
    </source>
</evidence>
<dbReference type="EMBL" id="LILC01000002">
    <property type="protein sequence ID" value="KOO50300.1"/>
    <property type="molecule type" value="Genomic_DNA"/>
</dbReference>
<dbReference type="SUPFAM" id="SSF48371">
    <property type="entry name" value="ARM repeat"/>
    <property type="match status" value="1"/>
</dbReference>
<dbReference type="RefSeq" id="WP_053399449.1">
    <property type="nucleotide sequence ID" value="NZ_JAUKEN010000002.1"/>
</dbReference>
<keyword evidence="3" id="KW-1185">Reference proteome</keyword>
<dbReference type="InterPro" id="IPR016024">
    <property type="entry name" value="ARM-type_fold"/>
</dbReference>
<keyword evidence="1" id="KW-0472">Membrane</keyword>
<protein>
    <recommendedName>
        <fullName evidence="4">HEAT repeat domain-containing protein</fullName>
    </recommendedName>
</protein>
<reference evidence="3" key="1">
    <citation type="submission" date="2015-08" db="EMBL/GenBank/DDBJ databases">
        <title>Fjat-14210 dsm16467.</title>
        <authorList>
            <person name="Liu B."/>
            <person name="Wang J."/>
            <person name="Zhu Y."/>
            <person name="Liu G."/>
            <person name="Chen Q."/>
            <person name="Chen Z."/>
            <person name="Lan J."/>
            <person name="Che J."/>
            <person name="Ge C."/>
            <person name="Shi H."/>
            <person name="Pan Z."/>
            <person name="Liu X."/>
        </authorList>
    </citation>
    <scope>NUCLEOTIDE SEQUENCE [LARGE SCALE GENOMIC DNA]</scope>
    <source>
        <strain evidence="3">DSM 16467</strain>
    </source>
</reference>
<dbReference type="OrthoDB" id="2112914at2"/>
<evidence type="ECO:0000313" key="3">
    <source>
        <dbReference type="Proteomes" id="UP000037558"/>
    </source>
</evidence>
<comment type="caution">
    <text evidence="2">The sequence shown here is derived from an EMBL/GenBank/DDBJ whole genome shotgun (WGS) entry which is preliminary data.</text>
</comment>
<dbReference type="PATRIC" id="fig|284581.3.peg.365"/>
<keyword evidence="1" id="KW-0812">Transmembrane</keyword>
<name>A0A0M0LGU0_9BACI</name>
<proteinExistence type="predicted"/>
<feature type="transmembrane region" description="Helical" evidence="1">
    <location>
        <begin position="6"/>
        <end position="28"/>
    </location>
</feature>